<proteinExistence type="predicted"/>
<evidence type="ECO:0000259" key="6">
    <source>
        <dbReference type="Pfam" id="PF13240"/>
    </source>
</evidence>
<keyword evidence="8" id="KW-1185">Reference proteome</keyword>
<dbReference type="EMBL" id="JAHLOQ010000005">
    <property type="protein sequence ID" value="MBU5335406.1"/>
    <property type="molecule type" value="Genomic_DNA"/>
</dbReference>
<sequence>MFCRNCGTELESNHKFCGECGQRQDFNNDVDLSGVNNFNGSIAMDYNGGSVLKANYLEIFKTFFIGMAFVALGTIFALYCLPYSIIEIIDKLFLVFIVVSTFVLKKNIFKTKMSLNIYSFVLGIIISVTLFYYIGSLGGSIFMSCVMGVALIFGVAYYYALNSDAEDIFSMGPMLYKCMWALVAFEILNIFLFRFGLFDMVLSTAAILIYSTYTVYTMKVMQVQCESEILDEESIVIISLSLITSFLNLLLHLLRIVAAAKRD</sequence>
<dbReference type="InterPro" id="IPR006214">
    <property type="entry name" value="Bax_inhibitor_1-related"/>
</dbReference>
<evidence type="ECO:0000256" key="1">
    <source>
        <dbReference type="ARBA" id="ARBA00004141"/>
    </source>
</evidence>
<keyword evidence="3 5" id="KW-1133">Transmembrane helix</keyword>
<evidence type="ECO:0000313" key="7">
    <source>
        <dbReference type="EMBL" id="MBU5335406.1"/>
    </source>
</evidence>
<feature type="domain" description="Zinc-ribbon" evidence="6">
    <location>
        <begin position="2"/>
        <end position="22"/>
    </location>
</feature>
<feature type="transmembrane region" description="Helical" evidence="5">
    <location>
        <begin position="85"/>
        <end position="104"/>
    </location>
</feature>
<accession>A0ABS6DU98</accession>
<feature type="transmembrane region" description="Helical" evidence="5">
    <location>
        <begin position="141"/>
        <end position="161"/>
    </location>
</feature>
<comment type="caution">
    <text evidence="7">The sequence shown here is derived from an EMBL/GenBank/DDBJ whole genome shotgun (WGS) entry which is preliminary data.</text>
</comment>
<feature type="transmembrane region" description="Helical" evidence="5">
    <location>
        <begin position="59"/>
        <end position="79"/>
    </location>
</feature>
<evidence type="ECO:0000256" key="4">
    <source>
        <dbReference type="ARBA" id="ARBA00023136"/>
    </source>
</evidence>
<dbReference type="InterPro" id="IPR026870">
    <property type="entry name" value="Zinc_ribbon_dom"/>
</dbReference>
<feature type="transmembrane region" description="Helical" evidence="5">
    <location>
        <begin position="182"/>
        <end position="215"/>
    </location>
</feature>
<dbReference type="Pfam" id="PF13240">
    <property type="entry name" value="Zn_Ribbon_1"/>
    <property type="match status" value="1"/>
</dbReference>
<dbReference type="RefSeq" id="WP_216568523.1">
    <property type="nucleotide sequence ID" value="NZ_JAHLOQ010000005.1"/>
</dbReference>
<organism evidence="7 8">
    <name type="scientific">Intestinibacter bartlettii</name>
    <dbReference type="NCBI Taxonomy" id="261299"/>
    <lineage>
        <taxon>Bacteria</taxon>
        <taxon>Bacillati</taxon>
        <taxon>Bacillota</taxon>
        <taxon>Clostridia</taxon>
        <taxon>Peptostreptococcales</taxon>
        <taxon>Peptostreptococcaceae</taxon>
        <taxon>Intestinibacter</taxon>
    </lineage>
</organism>
<feature type="transmembrane region" description="Helical" evidence="5">
    <location>
        <begin position="235"/>
        <end position="254"/>
    </location>
</feature>
<evidence type="ECO:0000256" key="5">
    <source>
        <dbReference type="SAM" id="Phobius"/>
    </source>
</evidence>
<comment type="subcellular location">
    <subcellularLocation>
        <location evidence="1">Membrane</location>
        <topology evidence="1">Multi-pass membrane protein</topology>
    </subcellularLocation>
</comment>
<dbReference type="Proteomes" id="UP001196301">
    <property type="component" value="Unassembled WGS sequence"/>
</dbReference>
<evidence type="ECO:0000313" key="8">
    <source>
        <dbReference type="Proteomes" id="UP001196301"/>
    </source>
</evidence>
<feature type="transmembrane region" description="Helical" evidence="5">
    <location>
        <begin position="116"/>
        <end position="135"/>
    </location>
</feature>
<keyword evidence="2 5" id="KW-0812">Transmembrane</keyword>
<dbReference type="Pfam" id="PF01027">
    <property type="entry name" value="Bax1-I"/>
    <property type="match status" value="1"/>
</dbReference>
<protein>
    <submittedName>
        <fullName evidence="7">Bax inhibitor-1 family protein</fullName>
    </submittedName>
</protein>
<reference evidence="7 8" key="1">
    <citation type="submission" date="2021-06" db="EMBL/GenBank/DDBJ databases">
        <authorList>
            <person name="Sun Q."/>
            <person name="Li D."/>
        </authorList>
    </citation>
    <scope>NUCLEOTIDE SEQUENCE [LARGE SCALE GENOMIC DNA]</scope>
    <source>
        <strain evidence="7 8">N19</strain>
    </source>
</reference>
<gene>
    <name evidence="7" type="ORF">KQI20_03045</name>
</gene>
<evidence type="ECO:0000256" key="2">
    <source>
        <dbReference type="ARBA" id="ARBA00022692"/>
    </source>
</evidence>
<evidence type="ECO:0000256" key="3">
    <source>
        <dbReference type="ARBA" id="ARBA00022989"/>
    </source>
</evidence>
<name>A0ABS6DU98_9FIRM</name>
<keyword evidence="4 5" id="KW-0472">Membrane</keyword>